<feature type="compositionally biased region" description="Low complexity" evidence="8">
    <location>
        <begin position="1"/>
        <end position="19"/>
    </location>
</feature>
<evidence type="ECO:0000313" key="10">
    <source>
        <dbReference type="EMBL" id="BDI06150.1"/>
    </source>
</evidence>
<dbReference type="Proteomes" id="UP001057498">
    <property type="component" value="Chromosome"/>
</dbReference>
<dbReference type="Pfam" id="PF13844">
    <property type="entry name" value="Glyco_transf_41"/>
    <property type="match status" value="1"/>
</dbReference>
<name>A0ABM7YNX3_9BURK</name>
<sequence length="990" mass="107061">MDDSALPPSAASAGLANPPDQAAMPLHPALRPARHVDAAGLRQLAQDWCLLGWLPERERLLGWRIDATMPTRTDTALPPALRIPGLRHVFWDDPASESALDPLPAGLPGQLRAGPWPGSQGASDPAGADALAAQQLALLDRLVTNDPIAARLAGDLGIPLWWVGSTPPPAQVVPERQVAPETRQPLQVLDSPTPTPNTLAEWAALIGPMAAMYAAAHPAGDSLGLLGDEQAAVQQCFEAFQQGDHRQAQSVARRLLVPHPHRSDLWHLLGVLAQQSGDLDLAAAHFEHVTHRTPGFAQGWQSLALAESARGRHAEALQAVQHAVAASPGHAGLRTLHARLLQQTGHTELAATEAANALLLAPDNPGALKEQADALARLGRSDEAAALYRRALQQHPGALDLHFNLGILLSRSGHADEALPHFDQVLASTEPDHPLHLRSTAERARAHAACGAWTPAVSDARRAHALAPGDVSHLRQLVRLERQVRHPERALAALEAFAATSTLPADLQIDHHLLRRELADWTGLEALAALATALHRLLATPTAALPAPADLQWLSLQDDTRPAATLLLQRAWQHTAADATPPPDASSTTERPQTRTRPRGASAPHRRLRIAYAFAERPDRRDADWVQAVLAEHDAARFDAWACSWGRADGLALHTHEQADEASLRLIDLTGHTDLAAQRHLSDLGIDVLLDLEGSGLLNRASVLARRVATLQLTWLGRHGQPLPTWIDAALAQREPLDDGDHDPRRVDLPHAHLVLHHQARARLLAPAQSVTSPPSRALAGLPERAPVLACWAPCSWIQPDIFQLWMRLLRACPPAVLWLRDHPTPARQHLRATAQAAGIAPARLVFAESHATSPAQGWLGLADLHLAPGPQADPHSLGEALAAGLPALAFQAREACASAAPWLEAAGLDATTLVCHDLASYEDRARHHLRHPRELMALRRRLGEATVHAPLFDVRRHVRQLEAVMEELHERRRIAPNEVRPRQTNAAMI</sequence>
<feature type="region of interest" description="Disordered" evidence="8">
    <location>
        <begin position="101"/>
        <end position="126"/>
    </location>
</feature>
<keyword evidence="4" id="KW-0328">Glycosyltransferase</keyword>
<dbReference type="InterPro" id="IPR019734">
    <property type="entry name" value="TPR_rpt"/>
</dbReference>
<gene>
    <name evidence="10" type="ORF">CATMQ487_31200</name>
</gene>
<proteinExistence type="inferred from homology"/>
<evidence type="ECO:0000256" key="6">
    <source>
        <dbReference type="ARBA" id="ARBA00022737"/>
    </source>
</evidence>
<dbReference type="Gene3D" id="1.25.40.10">
    <property type="entry name" value="Tetratricopeptide repeat domain"/>
    <property type="match status" value="2"/>
</dbReference>
<dbReference type="Gene3D" id="3.40.50.11380">
    <property type="match status" value="1"/>
</dbReference>
<keyword evidence="11" id="KW-1185">Reference proteome</keyword>
<feature type="region of interest" description="Disordered" evidence="8">
    <location>
        <begin position="1"/>
        <end position="25"/>
    </location>
</feature>
<evidence type="ECO:0000256" key="1">
    <source>
        <dbReference type="ARBA" id="ARBA00004922"/>
    </source>
</evidence>
<dbReference type="SMART" id="SM00028">
    <property type="entry name" value="TPR"/>
    <property type="match status" value="5"/>
</dbReference>
<dbReference type="InterPro" id="IPR011990">
    <property type="entry name" value="TPR-like_helical_dom_sf"/>
</dbReference>
<keyword evidence="7" id="KW-0802">TPR repeat</keyword>
<reference evidence="10" key="1">
    <citation type="submission" date="2022-04" db="EMBL/GenBank/DDBJ databases">
        <title>Whole genome sequence of Sphaerotilus sp. FB-5.</title>
        <authorList>
            <person name="Takeda M."/>
            <person name="Narihara S."/>
            <person name="Akimoto M."/>
            <person name="Akimoto R."/>
            <person name="Nishiyashiki S."/>
            <person name="Murakami T."/>
        </authorList>
    </citation>
    <scope>NUCLEOTIDE SEQUENCE</scope>
    <source>
        <strain evidence="10">FB-5</strain>
    </source>
</reference>
<comment type="pathway">
    <text evidence="1">Protein modification; protein glycosylation.</text>
</comment>
<dbReference type="SUPFAM" id="SSF48452">
    <property type="entry name" value="TPR-like"/>
    <property type="match status" value="1"/>
</dbReference>
<dbReference type="PANTHER" id="PTHR44998">
    <property type="match status" value="1"/>
</dbReference>
<dbReference type="RefSeq" id="WP_310742539.1">
    <property type="nucleotide sequence ID" value="NZ_AP025730.1"/>
</dbReference>
<dbReference type="InterPro" id="IPR029489">
    <property type="entry name" value="OGT/SEC/SPY_C"/>
</dbReference>
<evidence type="ECO:0000259" key="9">
    <source>
        <dbReference type="Pfam" id="PF13844"/>
    </source>
</evidence>
<evidence type="ECO:0000256" key="7">
    <source>
        <dbReference type="ARBA" id="ARBA00022803"/>
    </source>
</evidence>
<evidence type="ECO:0000256" key="5">
    <source>
        <dbReference type="ARBA" id="ARBA00022679"/>
    </source>
</evidence>
<accession>A0ABM7YNX3</accession>
<dbReference type="Pfam" id="PF13432">
    <property type="entry name" value="TPR_16"/>
    <property type="match status" value="3"/>
</dbReference>
<dbReference type="EMBL" id="AP025730">
    <property type="protein sequence ID" value="BDI06150.1"/>
    <property type="molecule type" value="Genomic_DNA"/>
</dbReference>
<evidence type="ECO:0000313" key="11">
    <source>
        <dbReference type="Proteomes" id="UP001057498"/>
    </source>
</evidence>
<protein>
    <recommendedName>
        <fullName evidence="3">protein O-GlcNAc transferase</fullName>
        <ecNumber evidence="3">2.4.1.255</ecNumber>
    </recommendedName>
</protein>
<keyword evidence="5" id="KW-0808">Transferase</keyword>
<dbReference type="Gene3D" id="3.40.50.2000">
    <property type="entry name" value="Glycogen Phosphorylase B"/>
    <property type="match status" value="1"/>
</dbReference>
<feature type="region of interest" description="Disordered" evidence="8">
    <location>
        <begin position="574"/>
        <end position="604"/>
    </location>
</feature>
<evidence type="ECO:0000256" key="8">
    <source>
        <dbReference type="SAM" id="MobiDB-lite"/>
    </source>
</evidence>
<evidence type="ECO:0000256" key="2">
    <source>
        <dbReference type="ARBA" id="ARBA00005386"/>
    </source>
</evidence>
<evidence type="ECO:0000256" key="4">
    <source>
        <dbReference type="ARBA" id="ARBA00022676"/>
    </source>
</evidence>
<evidence type="ECO:0000256" key="3">
    <source>
        <dbReference type="ARBA" id="ARBA00011970"/>
    </source>
</evidence>
<dbReference type="EC" id="2.4.1.255" evidence="3"/>
<dbReference type="PANTHER" id="PTHR44998:SF1">
    <property type="entry name" value="UDP-N-ACETYLGLUCOSAMINE--PEPTIDE N-ACETYLGLUCOSAMINYLTRANSFERASE 110 KDA SUBUNIT"/>
    <property type="match status" value="1"/>
</dbReference>
<feature type="compositionally biased region" description="Low complexity" evidence="8">
    <location>
        <begin position="575"/>
        <end position="591"/>
    </location>
</feature>
<feature type="domain" description="O-GlcNAc transferase C-terminal" evidence="9">
    <location>
        <begin position="776"/>
        <end position="961"/>
    </location>
</feature>
<feature type="compositionally biased region" description="Basic residues" evidence="8">
    <location>
        <begin position="594"/>
        <end position="604"/>
    </location>
</feature>
<comment type="similarity">
    <text evidence="2">Belongs to the glycosyltransferase 41 family. O-GlcNAc transferase subfamily.</text>
</comment>
<keyword evidence="6" id="KW-0677">Repeat</keyword>
<organism evidence="10 11">
    <name type="scientific">Sphaerotilus microaerophilus</name>
    <dbReference type="NCBI Taxonomy" id="2914710"/>
    <lineage>
        <taxon>Bacteria</taxon>
        <taxon>Pseudomonadati</taxon>
        <taxon>Pseudomonadota</taxon>
        <taxon>Betaproteobacteria</taxon>
        <taxon>Burkholderiales</taxon>
        <taxon>Sphaerotilaceae</taxon>
        <taxon>Sphaerotilus</taxon>
    </lineage>
</organism>